<dbReference type="AlphaFoldDB" id="A0A8J2J6J2"/>
<name>A0A8J2J6J2_9HEXA</name>
<evidence type="ECO:0000313" key="4">
    <source>
        <dbReference type="Proteomes" id="UP000708208"/>
    </source>
</evidence>
<proteinExistence type="predicted"/>
<accession>A0A8J2J6J2</accession>
<feature type="signal peptide" evidence="1">
    <location>
        <begin position="1"/>
        <end position="21"/>
    </location>
</feature>
<dbReference type="SMART" id="SM00280">
    <property type="entry name" value="KAZAL"/>
    <property type="match status" value="1"/>
</dbReference>
<evidence type="ECO:0000256" key="1">
    <source>
        <dbReference type="SAM" id="SignalP"/>
    </source>
</evidence>
<keyword evidence="1" id="KW-0732">Signal</keyword>
<evidence type="ECO:0000259" key="2">
    <source>
        <dbReference type="PROSITE" id="PS51465"/>
    </source>
</evidence>
<evidence type="ECO:0000313" key="3">
    <source>
        <dbReference type="EMBL" id="CAG7699410.1"/>
    </source>
</evidence>
<gene>
    <name evidence="3" type="ORF">AFUS01_LOCUS4166</name>
</gene>
<comment type="caution">
    <text evidence="3">The sequence shown here is derived from an EMBL/GenBank/DDBJ whole genome shotgun (WGS) entry which is preliminary data.</text>
</comment>
<organism evidence="3 4">
    <name type="scientific">Allacma fusca</name>
    <dbReference type="NCBI Taxonomy" id="39272"/>
    <lineage>
        <taxon>Eukaryota</taxon>
        <taxon>Metazoa</taxon>
        <taxon>Ecdysozoa</taxon>
        <taxon>Arthropoda</taxon>
        <taxon>Hexapoda</taxon>
        <taxon>Collembola</taxon>
        <taxon>Symphypleona</taxon>
        <taxon>Sminthuridae</taxon>
        <taxon>Allacma</taxon>
    </lineage>
</organism>
<feature type="domain" description="Kazal-like" evidence="2">
    <location>
        <begin position="46"/>
        <end position="97"/>
    </location>
</feature>
<reference evidence="3" key="1">
    <citation type="submission" date="2021-06" db="EMBL/GenBank/DDBJ databases">
        <authorList>
            <person name="Hodson N. C."/>
            <person name="Mongue J. A."/>
            <person name="Jaron S. K."/>
        </authorList>
    </citation>
    <scope>NUCLEOTIDE SEQUENCE</scope>
</reference>
<dbReference type="InterPro" id="IPR002350">
    <property type="entry name" value="Kazal_dom"/>
</dbReference>
<dbReference type="Proteomes" id="UP000708208">
    <property type="component" value="Unassembled WGS sequence"/>
</dbReference>
<keyword evidence="4" id="KW-1185">Reference proteome</keyword>
<dbReference type="EMBL" id="CAJVCH010025867">
    <property type="protein sequence ID" value="CAG7699410.1"/>
    <property type="molecule type" value="Genomic_DNA"/>
</dbReference>
<dbReference type="PROSITE" id="PS51465">
    <property type="entry name" value="KAZAL_2"/>
    <property type="match status" value="1"/>
</dbReference>
<dbReference type="Pfam" id="PF07648">
    <property type="entry name" value="Kazal_2"/>
    <property type="match status" value="1"/>
</dbReference>
<protein>
    <recommendedName>
        <fullName evidence="2">Kazal-like domain-containing protein</fullName>
    </recommendedName>
</protein>
<sequence>MRPLAIIGSFFLVANLMQVQGLISAGDFAVLPPTIPGSTRQSVEVKRNPLKCACDEGSADTVICASNGITYKSLCRFNCAKQKVKRLRKVKEGSCDGRMQRKDFWKPAE</sequence>
<dbReference type="CDD" id="cd00104">
    <property type="entry name" value="KAZAL_FS"/>
    <property type="match status" value="1"/>
</dbReference>
<dbReference type="OrthoDB" id="88467at2759"/>
<feature type="chain" id="PRO_5035167837" description="Kazal-like domain-containing protein" evidence="1">
    <location>
        <begin position="22"/>
        <end position="109"/>
    </location>
</feature>